<organism evidence="2">
    <name type="scientific">Shewanella algae</name>
    <dbReference type="NCBI Taxonomy" id="38313"/>
    <lineage>
        <taxon>Bacteria</taxon>
        <taxon>Pseudomonadati</taxon>
        <taxon>Pseudomonadota</taxon>
        <taxon>Gammaproteobacteria</taxon>
        <taxon>Alteromonadales</taxon>
        <taxon>Shewanellaceae</taxon>
        <taxon>Shewanella</taxon>
    </lineage>
</organism>
<dbReference type="EMBL" id="CP032664">
    <property type="protein sequence ID" value="QQO85994.1"/>
    <property type="molecule type" value="Genomic_DNA"/>
</dbReference>
<dbReference type="Pfam" id="PF00419">
    <property type="entry name" value="Fimbrial"/>
    <property type="match status" value="1"/>
</dbReference>
<dbReference type="PIRSF" id="PIRSF029766">
    <property type="entry name" value="UCP029766"/>
    <property type="match status" value="1"/>
</dbReference>
<dbReference type="InterPro" id="IPR036937">
    <property type="entry name" value="Adhesion_dom_fimbrial_sf"/>
</dbReference>
<dbReference type="GO" id="GO:0007155">
    <property type="term" value="P:cell adhesion"/>
    <property type="evidence" value="ECO:0007669"/>
    <property type="project" value="InterPro"/>
</dbReference>
<dbReference type="Gene3D" id="2.60.40.1090">
    <property type="entry name" value="Fimbrial-type adhesion domain"/>
    <property type="match status" value="1"/>
</dbReference>
<sequence length="443" mass="48135">MRLLVLMLSIFGMTLQVEAYCYRITYNGTLSPTNARYINPDYGKNASWSGASDNNFGPLGLQNVINITDSEFQPVGTTLAKSPSTSMTQYGQIGGFDPEQVLFRCDAGDEGLIFESYATNSDNYFSGRSLVTEAGVPEYTYMLNSKNIGFRVKNETTGEYVTRNWRYRPLTNLDRDDQGKILVKAKNFSNMSVELVKISYPAITDGPYQPSTVYDYNYTYAQPLAYSTFVGPGEGNGCAEGLLGTCYIGWHYNWPGNVSIHNNLAIRRAKMCAFKSVTPYVLFPTISVEALNRGEKAAGQLSLTYNCQQGAAYGVGANQNAVGFKVSVEAYLAAESAGLKTSGYGVTHLLSHGYGTDPSVATGVGIELANSDGSSMNWLSNENIISGGNNDGWYALQGVQIGSGAVSNEYLEVYNVYLSALDENTAPTPGKVYATAEVFIRVQ</sequence>
<gene>
    <name evidence="2" type="ORF">D7032_20835</name>
</gene>
<dbReference type="AlphaFoldDB" id="A0A7T8EGH3"/>
<accession>A0A7T8EGH3</accession>
<dbReference type="InterPro" id="IPR011228">
    <property type="entry name" value="UCP029766"/>
</dbReference>
<dbReference type="InterPro" id="IPR000259">
    <property type="entry name" value="Adhesion_dom_fimbrial"/>
</dbReference>
<protein>
    <submittedName>
        <fullName evidence="2">Fimbrial protein</fullName>
    </submittedName>
</protein>
<proteinExistence type="predicted"/>
<evidence type="ECO:0000259" key="1">
    <source>
        <dbReference type="Pfam" id="PF00419"/>
    </source>
</evidence>
<reference evidence="2" key="1">
    <citation type="submission" date="2018-09" db="EMBL/GenBank/DDBJ databases">
        <title>Genome sequencing and analysis.</title>
        <authorList>
            <person name="Huang Y.-T."/>
        </authorList>
    </citation>
    <scope>NUCLEOTIDE SEQUENCE</scope>
    <source>
        <strain evidence="2">HIDE</strain>
    </source>
</reference>
<dbReference type="GO" id="GO:0009289">
    <property type="term" value="C:pilus"/>
    <property type="evidence" value="ECO:0007669"/>
    <property type="project" value="InterPro"/>
</dbReference>
<feature type="domain" description="Fimbrial-type adhesion" evidence="1">
    <location>
        <begin position="264"/>
        <end position="443"/>
    </location>
</feature>
<evidence type="ECO:0000313" key="2">
    <source>
        <dbReference type="EMBL" id="QQO85994.1"/>
    </source>
</evidence>
<name>A0A7T8EGH3_9GAMM</name>